<evidence type="ECO:0000313" key="2">
    <source>
        <dbReference type="EMBL" id="CAK9260491.1"/>
    </source>
</evidence>
<proteinExistence type="predicted"/>
<sequence length="218" mass="24233">MVPFSRCSFHASFPSFQEITPFSNEYSLSPLASPWIVCDSPSLLPPSPPPPVLGLFVAPPVFFVVVFFFFFFSFLLSFLLSSSSSSFPRLAASASTKKIPPEPLTTVLQPPSRAIPEATTPGENTDCCLLFCMGEESEDRPPSLDPNPYKILQHRQDKTTLKQAWFVRSPIRITTTQPQWSAYSSLSLSLSSAQFLKPKTRERDPNASGSQLLHSLLW</sequence>
<keyword evidence="1" id="KW-1133">Transmembrane helix</keyword>
<name>A0ABP0W2Q7_9BRYO</name>
<keyword evidence="1" id="KW-0812">Transmembrane</keyword>
<evidence type="ECO:0000313" key="3">
    <source>
        <dbReference type="Proteomes" id="UP001497444"/>
    </source>
</evidence>
<reference evidence="2" key="1">
    <citation type="submission" date="2024-02" db="EMBL/GenBank/DDBJ databases">
        <authorList>
            <consortium name="ELIXIR-Norway"/>
            <consortium name="Elixir Norway"/>
        </authorList>
    </citation>
    <scope>NUCLEOTIDE SEQUENCE</scope>
</reference>
<dbReference type="Proteomes" id="UP001497444">
    <property type="component" value="Chromosome 13"/>
</dbReference>
<feature type="transmembrane region" description="Helical" evidence="1">
    <location>
        <begin position="52"/>
        <end position="80"/>
    </location>
</feature>
<dbReference type="EMBL" id="OZ020108">
    <property type="protein sequence ID" value="CAK9260491.1"/>
    <property type="molecule type" value="Genomic_DNA"/>
</dbReference>
<keyword evidence="3" id="KW-1185">Reference proteome</keyword>
<gene>
    <name evidence="2" type="ORF">CSSPJE1EN1_LOCUS5969</name>
</gene>
<organism evidence="2 3">
    <name type="scientific">Sphagnum jensenii</name>
    <dbReference type="NCBI Taxonomy" id="128206"/>
    <lineage>
        <taxon>Eukaryota</taxon>
        <taxon>Viridiplantae</taxon>
        <taxon>Streptophyta</taxon>
        <taxon>Embryophyta</taxon>
        <taxon>Bryophyta</taxon>
        <taxon>Sphagnophytina</taxon>
        <taxon>Sphagnopsida</taxon>
        <taxon>Sphagnales</taxon>
        <taxon>Sphagnaceae</taxon>
        <taxon>Sphagnum</taxon>
    </lineage>
</organism>
<protein>
    <submittedName>
        <fullName evidence="2">Uncharacterized protein</fullName>
    </submittedName>
</protein>
<evidence type="ECO:0000256" key="1">
    <source>
        <dbReference type="SAM" id="Phobius"/>
    </source>
</evidence>
<accession>A0ABP0W2Q7</accession>
<keyword evidence="1" id="KW-0472">Membrane</keyword>